<sequence>MSKPSPEIEFDDLEQLSLIGEGDGGSKVYKAVHHPTGNLYALKQLGKSPFQDFYSKERIHHEINILKHLDHPNLIKFYQFFDQDENFLLLLEYLNCKTLEGSHITKESTLSDIASQVLSSLAYLHRRKLLHRNIRPSKIFMNSQKGIKISFLGPIFSFLGGFSMAAYTSPENLDLDLNQRMDNGYSGDVWSLGITILELYLGSFPFNCGRKSDWEILKQTIWHEQPPEAPPTASPEFADFISCCLKKDQGKRWTVEQLLGHPFIFLRKIGSRKIQGFLDASNLAFSDSRDHTSAALSIQKTYRGWKGHKDFLARRQKVIKIQAYVRGYQVRKIYKVYSVASFPEESGIRWHQGGLGLRGFGREKECVNEIEREQVQKLSHRLKFEQARNEAGYRLASVGDFPDEHEQHQGNFKDYGESTVPSEPSFGSPISSSTTWTLTQEKLLESALQLFSEDCPNRWEKVAAVVGGGMSADDVKNHPKVLVTGYQISKPKQAVLTSGYAPLKHRRSKVPTTLIHVSPEEFRATVMKWTGSRNQQTSEIAKAKESPLEPFEPGSKDKRTYCTGGKKESNKIATNLDAEFKNLPEYVRRCVTYCTLFPLGYEFEKDTLVQLWIAEELIVAKAKEKLENQGGICFDILVYKDYIVPSRFDKLYRQQKYKVNESKCSMWYFQQGFSEESYVRFEEGKLEDISRKTLHLSLQKLDSSHFEALKNCKQLRTLLFLGECVPSINQLPRDLFLCLKSLRTLDLSGTLVSGLPSSIGCLELLHYLDFSYTPIRILPRSIETLYSLQTLKLRDCFALRSLPPGMRNLTSLRHLDFDIVRQLNFIPKGMGSLTNLQTLKAFLVGREEGCSVAELKDLDNITGTFCIARLENVANVVEAKKAALNSKQYITKLELRWGEHRYQNSKAEEQILEYLQPHTNLESLQILFYNGSLLPSWISNPSFTNLASITLCNCKNCYLLPSMGELPSLSILKIVGMAGLRDINRLFCRNYRSQGLKAFPKLEKLTLENMLNLEEWTGMENGDLPCLLQMSIICCPKLYDLPLLSHFKALKKLEISYCAALQSLHAEHQLPPSLQSLILRDCPKVTERCRKDGGEDWFKIVHVPNIWIDDEEISLN</sequence>
<keyword evidence="6" id="KW-1185">Reference proteome</keyword>
<dbReference type="SUPFAM" id="SSF52540">
    <property type="entry name" value="P-loop containing nucleoside triphosphate hydrolases"/>
    <property type="match status" value="1"/>
</dbReference>
<evidence type="ECO:0000256" key="3">
    <source>
        <dbReference type="ARBA" id="ARBA00022860"/>
    </source>
</evidence>
<feature type="compositionally biased region" description="Basic and acidic residues" evidence="4">
    <location>
        <begin position="554"/>
        <end position="563"/>
    </location>
</feature>
<dbReference type="RefSeq" id="XP_027069057.1">
    <property type="nucleotide sequence ID" value="XM_027213256.2"/>
</dbReference>
<dbReference type="PROSITE" id="PS50011">
    <property type="entry name" value="PROTEIN_KINASE_DOM"/>
    <property type="match status" value="1"/>
</dbReference>
<dbReference type="InterPro" id="IPR011009">
    <property type="entry name" value="Kinase-like_dom_sf"/>
</dbReference>
<reference evidence="7" key="2">
    <citation type="submission" date="2025-08" db="UniProtKB">
        <authorList>
            <consortium name="RefSeq"/>
        </authorList>
    </citation>
    <scope>IDENTIFICATION</scope>
    <source>
        <tissue evidence="7">Leaves</tissue>
    </source>
</reference>
<dbReference type="InterPro" id="IPR056789">
    <property type="entry name" value="LRR_R13L1-DRL21"/>
</dbReference>
<keyword evidence="1" id="KW-0547">Nucleotide-binding</keyword>
<evidence type="ECO:0000256" key="2">
    <source>
        <dbReference type="ARBA" id="ARBA00022840"/>
    </source>
</evidence>
<keyword evidence="3" id="KW-0112">Calmodulin-binding</keyword>
<dbReference type="GO" id="GO:0005524">
    <property type="term" value="F:ATP binding"/>
    <property type="evidence" value="ECO:0007669"/>
    <property type="project" value="InterPro"/>
</dbReference>
<dbReference type="InterPro" id="IPR058922">
    <property type="entry name" value="WHD_DRP"/>
</dbReference>
<dbReference type="PANTHER" id="PTHR47186:SF24">
    <property type="entry name" value="DISEASE RESISTANCE RPP13-LIKE PROTEIN 1"/>
    <property type="match status" value="1"/>
</dbReference>
<dbReference type="InterPro" id="IPR000719">
    <property type="entry name" value="Prot_kinase_dom"/>
</dbReference>
<dbReference type="Gene3D" id="1.10.10.60">
    <property type="entry name" value="Homeodomain-like"/>
    <property type="match status" value="1"/>
</dbReference>
<evidence type="ECO:0000259" key="5">
    <source>
        <dbReference type="PROSITE" id="PS50011"/>
    </source>
</evidence>
<dbReference type="SMART" id="SM00015">
    <property type="entry name" value="IQ"/>
    <property type="match status" value="2"/>
</dbReference>
<protein>
    <recommendedName>
        <fullName evidence="5">Protein kinase domain-containing protein</fullName>
    </recommendedName>
</protein>
<evidence type="ECO:0000313" key="7">
    <source>
        <dbReference type="RefSeq" id="XP_027069057.1"/>
    </source>
</evidence>
<dbReference type="Gene3D" id="1.10.510.10">
    <property type="entry name" value="Transferase(Phosphotransferase) domain 1"/>
    <property type="match status" value="1"/>
</dbReference>
<dbReference type="Pfam" id="PF00612">
    <property type="entry name" value="IQ"/>
    <property type="match status" value="2"/>
</dbReference>
<name>A0A6P6ST16_COFAR</name>
<dbReference type="Pfam" id="PF00069">
    <property type="entry name" value="Pkinase"/>
    <property type="match status" value="1"/>
</dbReference>
<feature type="domain" description="Protein kinase" evidence="5">
    <location>
        <begin position="13"/>
        <end position="264"/>
    </location>
</feature>
<dbReference type="SUPFAM" id="SSF56112">
    <property type="entry name" value="Protein kinase-like (PK-like)"/>
    <property type="match status" value="1"/>
</dbReference>
<dbReference type="InterPro" id="IPR009057">
    <property type="entry name" value="Homeodomain-like_sf"/>
</dbReference>
<dbReference type="InterPro" id="IPR032675">
    <property type="entry name" value="LRR_dom_sf"/>
</dbReference>
<dbReference type="Gene3D" id="1.20.5.190">
    <property type="match status" value="1"/>
</dbReference>
<evidence type="ECO:0000313" key="6">
    <source>
        <dbReference type="Proteomes" id="UP001652660"/>
    </source>
</evidence>
<dbReference type="PANTHER" id="PTHR47186">
    <property type="entry name" value="LEUCINE-RICH REPEAT-CONTAINING PROTEIN 57"/>
    <property type="match status" value="1"/>
</dbReference>
<evidence type="ECO:0000256" key="1">
    <source>
        <dbReference type="ARBA" id="ARBA00022741"/>
    </source>
</evidence>
<dbReference type="SUPFAM" id="SSF46689">
    <property type="entry name" value="Homeodomain-like"/>
    <property type="match status" value="1"/>
</dbReference>
<reference evidence="6" key="1">
    <citation type="journal article" date="2025" name="Foods">
        <title>Unveiling the Microbial Signatures of Arabica Coffee Cherries: Insights into Ripeness Specific Diversity, Functional Traits, and Implications for Quality and Safety.</title>
        <authorList>
            <consortium name="RefSeq"/>
            <person name="Tenea G.N."/>
            <person name="Cifuentes V."/>
            <person name="Reyes P."/>
            <person name="Cevallos-Vallejos M."/>
        </authorList>
    </citation>
    <scope>NUCLEOTIDE SEQUENCE [LARGE SCALE GENOMIC DNA]</scope>
</reference>
<dbReference type="PROSITE" id="PS50096">
    <property type="entry name" value="IQ"/>
    <property type="match status" value="2"/>
</dbReference>
<dbReference type="Pfam" id="PF25019">
    <property type="entry name" value="LRR_R13L1-DRL21"/>
    <property type="match status" value="1"/>
</dbReference>
<organism evidence="6 7">
    <name type="scientific">Coffea arabica</name>
    <name type="common">Arabian coffee</name>
    <dbReference type="NCBI Taxonomy" id="13443"/>
    <lineage>
        <taxon>Eukaryota</taxon>
        <taxon>Viridiplantae</taxon>
        <taxon>Streptophyta</taxon>
        <taxon>Embryophyta</taxon>
        <taxon>Tracheophyta</taxon>
        <taxon>Spermatophyta</taxon>
        <taxon>Magnoliopsida</taxon>
        <taxon>eudicotyledons</taxon>
        <taxon>Gunneridae</taxon>
        <taxon>Pentapetalae</taxon>
        <taxon>asterids</taxon>
        <taxon>lamiids</taxon>
        <taxon>Gentianales</taxon>
        <taxon>Rubiaceae</taxon>
        <taxon>Ixoroideae</taxon>
        <taxon>Gardenieae complex</taxon>
        <taxon>Bertiereae - Coffeeae clade</taxon>
        <taxon>Coffeeae</taxon>
        <taxon>Coffea</taxon>
    </lineage>
</organism>
<evidence type="ECO:0000256" key="4">
    <source>
        <dbReference type="SAM" id="MobiDB-lite"/>
    </source>
</evidence>
<dbReference type="InterPro" id="IPR000048">
    <property type="entry name" value="IQ_motif_EF-hand-BS"/>
</dbReference>
<dbReference type="AlphaFoldDB" id="A0A6P6ST16"/>
<keyword evidence="2" id="KW-0067">ATP-binding</keyword>
<dbReference type="GeneID" id="113694331"/>
<proteinExistence type="predicted"/>
<dbReference type="Gene3D" id="3.80.10.10">
    <property type="entry name" value="Ribonuclease Inhibitor"/>
    <property type="match status" value="3"/>
</dbReference>
<dbReference type="SUPFAM" id="SSF52058">
    <property type="entry name" value="L domain-like"/>
    <property type="match status" value="1"/>
</dbReference>
<dbReference type="InterPro" id="IPR027417">
    <property type="entry name" value="P-loop_NTPase"/>
</dbReference>
<dbReference type="GO" id="GO:0005516">
    <property type="term" value="F:calmodulin binding"/>
    <property type="evidence" value="ECO:0007669"/>
    <property type="project" value="UniProtKB-KW"/>
</dbReference>
<dbReference type="OrthoDB" id="1935327at2759"/>
<feature type="region of interest" description="Disordered" evidence="4">
    <location>
        <begin position="538"/>
        <end position="563"/>
    </location>
</feature>
<gene>
    <name evidence="7" type="primary">LOC113694331</name>
</gene>
<dbReference type="Gene3D" id="3.30.200.20">
    <property type="entry name" value="Phosphorylase Kinase, domain 1"/>
    <property type="match status" value="1"/>
</dbReference>
<accession>A0A6P6ST16</accession>
<dbReference type="GO" id="GO:0004672">
    <property type="term" value="F:protein kinase activity"/>
    <property type="evidence" value="ECO:0007669"/>
    <property type="project" value="InterPro"/>
</dbReference>
<dbReference type="Proteomes" id="UP001652660">
    <property type="component" value="Chromosome 6c"/>
</dbReference>
<dbReference type="Pfam" id="PF23559">
    <property type="entry name" value="WHD_DRP"/>
    <property type="match status" value="1"/>
</dbReference>